<sequence length="338" mass="38901">MEDVTKLTKEEFLKFLNCSLRSTSTQEIVVPGPSNSIVTLVKRFGNHGACNVVLDEFSLNNQILRVPLPKVDLQSLSSRQVALRFRLQKTETKRNKSNSIVSRFGRKLKKRELEFNNSSKLRESPRNSILSQKNSIITRRSSLAQETKSLETPRPSPKRSDLNRNIGKYSKFFNKQQTPQNSKIYKPKMEVAKPILRQYERKSLPSSKSQFIIKYTPSESTYYLKFGMVKHPQDGKLKYSFDALVKDIKNMKLPSPTWKIKVVVRSNKISSIIFTNKCVLERTVTFNAKSEYYLVVIENKPAILLGSPGMVVCIEDIEILLNIMHTINAKNPMIYYKK</sequence>
<gene>
    <name evidence="3" type="primary">LOC115891483</name>
</gene>
<proteinExistence type="predicted"/>
<dbReference type="Proteomes" id="UP000504635">
    <property type="component" value="Unplaced"/>
</dbReference>
<name>A0A6J2YY94_SITOR</name>
<dbReference type="AlphaFoldDB" id="A0A6J2YY94"/>
<evidence type="ECO:0000256" key="1">
    <source>
        <dbReference type="SAM" id="MobiDB-lite"/>
    </source>
</evidence>
<accession>A0A6J2YY94</accession>
<dbReference type="KEGG" id="soy:115891483"/>
<dbReference type="RefSeq" id="XP_030767795.1">
    <property type="nucleotide sequence ID" value="XM_030911935.1"/>
</dbReference>
<dbReference type="OrthoDB" id="7791654at2759"/>
<feature type="compositionally biased region" description="Polar residues" evidence="1">
    <location>
        <begin position="126"/>
        <end position="135"/>
    </location>
</feature>
<keyword evidence="2" id="KW-1185">Reference proteome</keyword>
<feature type="region of interest" description="Disordered" evidence="1">
    <location>
        <begin position="116"/>
        <end position="135"/>
    </location>
</feature>
<dbReference type="InParanoid" id="A0A6J2YY94"/>
<feature type="region of interest" description="Disordered" evidence="1">
    <location>
        <begin position="143"/>
        <end position="164"/>
    </location>
</feature>
<protein>
    <submittedName>
        <fullName evidence="3">Uncharacterized protein LOC115891483</fullName>
    </submittedName>
</protein>
<evidence type="ECO:0000313" key="3">
    <source>
        <dbReference type="RefSeq" id="XP_030767795.1"/>
    </source>
</evidence>
<reference evidence="3" key="1">
    <citation type="submission" date="2025-08" db="UniProtKB">
        <authorList>
            <consortium name="RefSeq"/>
        </authorList>
    </citation>
    <scope>IDENTIFICATION</scope>
    <source>
        <tissue evidence="3">Gonads</tissue>
    </source>
</reference>
<evidence type="ECO:0000313" key="2">
    <source>
        <dbReference type="Proteomes" id="UP000504635"/>
    </source>
</evidence>
<organism evidence="2 3">
    <name type="scientific">Sitophilus oryzae</name>
    <name type="common">Rice weevil</name>
    <name type="synonym">Curculio oryzae</name>
    <dbReference type="NCBI Taxonomy" id="7048"/>
    <lineage>
        <taxon>Eukaryota</taxon>
        <taxon>Metazoa</taxon>
        <taxon>Ecdysozoa</taxon>
        <taxon>Arthropoda</taxon>
        <taxon>Hexapoda</taxon>
        <taxon>Insecta</taxon>
        <taxon>Pterygota</taxon>
        <taxon>Neoptera</taxon>
        <taxon>Endopterygota</taxon>
        <taxon>Coleoptera</taxon>
        <taxon>Polyphaga</taxon>
        <taxon>Cucujiformia</taxon>
        <taxon>Curculionidae</taxon>
        <taxon>Dryophthorinae</taxon>
        <taxon>Sitophilus</taxon>
    </lineage>
</organism>
<dbReference type="GeneID" id="115891483"/>